<reference evidence="1" key="1">
    <citation type="submission" date="2023-07" db="EMBL/GenBank/DDBJ databases">
        <title>Black Yeasts Isolated from many extreme environments.</title>
        <authorList>
            <person name="Coleine C."/>
            <person name="Stajich J.E."/>
            <person name="Selbmann L."/>
        </authorList>
    </citation>
    <scope>NUCLEOTIDE SEQUENCE</scope>
    <source>
        <strain evidence="1">CCFEE 5714</strain>
    </source>
</reference>
<organism evidence="1 2">
    <name type="scientific">Vermiconidia calcicola</name>
    <dbReference type="NCBI Taxonomy" id="1690605"/>
    <lineage>
        <taxon>Eukaryota</taxon>
        <taxon>Fungi</taxon>
        <taxon>Dikarya</taxon>
        <taxon>Ascomycota</taxon>
        <taxon>Pezizomycotina</taxon>
        <taxon>Dothideomycetes</taxon>
        <taxon>Dothideomycetidae</taxon>
        <taxon>Mycosphaerellales</taxon>
        <taxon>Extremaceae</taxon>
        <taxon>Vermiconidia</taxon>
    </lineage>
</organism>
<evidence type="ECO:0000313" key="1">
    <source>
        <dbReference type="EMBL" id="KAK3711963.1"/>
    </source>
</evidence>
<proteinExistence type="predicted"/>
<accession>A0ACC3N8Q4</accession>
<dbReference type="EMBL" id="JAUTXU010000072">
    <property type="protein sequence ID" value="KAK3711963.1"/>
    <property type="molecule type" value="Genomic_DNA"/>
</dbReference>
<evidence type="ECO:0000313" key="2">
    <source>
        <dbReference type="Proteomes" id="UP001281147"/>
    </source>
</evidence>
<protein>
    <submittedName>
        <fullName evidence="1">Uncharacterized protein</fullName>
    </submittedName>
</protein>
<name>A0ACC3N8Q4_9PEZI</name>
<gene>
    <name evidence="1" type="ORF">LTR37_009275</name>
</gene>
<dbReference type="Proteomes" id="UP001281147">
    <property type="component" value="Unassembled WGS sequence"/>
</dbReference>
<keyword evidence="2" id="KW-1185">Reference proteome</keyword>
<comment type="caution">
    <text evidence="1">The sequence shown here is derived from an EMBL/GenBank/DDBJ whole genome shotgun (WGS) entry which is preliminary data.</text>
</comment>
<sequence>MSDDSKDKGCAVQKDAGLAGKYMPSHQRNAKRQENKRKSRIAHQERKRKEAEQQSVNSLPVPSDGKPGDLQASAFPPFEP</sequence>